<dbReference type="Gene3D" id="1.25.10.10">
    <property type="entry name" value="Leucine-rich Repeat Variant"/>
    <property type="match status" value="1"/>
</dbReference>
<name>A0AAW2Z8Z2_9EUKA</name>
<feature type="domain" description="TATA-binding protein interacting (TIP20)" evidence="6">
    <location>
        <begin position="1047"/>
        <end position="1211"/>
    </location>
</feature>
<evidence type="ECO:0000256" key="3">
    <source>
        <dbReference type="ARBA" id="ARBA00022786"/>
    </source>
</evidence>
<evidence type="ECO:0000256" key="1">
    <source>
        <dbReference type="ARBA" id="ARBA00007657"/>
    </source>
</evidence>
<dbReference type="Pfam" id="PF25782">
    <property type="entry name" value="TPR_CAND1"/>
    <property type="match status" value="1"/>
</dbReference>
<comment type="similarity">
    <text evidence="1">Belongs to the CAND family.</text>
</comment>
<sequence>MSTFSVSSLTEKSSSLDKDIRHMAMWDLNNELQKDTLKLDENSQRQLAEIVLKLLDDTSSDVQGVAVKCLAPLVKKMSKQQVEVNISKLSENLALGKDEKRDISTIALKTVVSEIPIESAVGPVKKAIDNLVKALKTNNQEVKLDALDVLGDILNRFGTLVTSYHSDLQSSFTAELSAKRDPIRKRAITCLAELSVHTSDKLFEELIQLVINKIEANIAGGEELRTFIQLTSAISKVVGQRLGKHLNKIVPLLMEAAEKISESENDVREYIMQAFDSFVVRCPDQISKHLHLILILAKEYLEYDPNYSYDTSDDEAEEEEDQDEEMGSDGEGDDEDSIGDDEGGMSDDDDISWKVRRAAAKCIGSLIRSRPEMLTILYKELCSSEEYLLPQRFKEREEPVKLDVFQIFIDLLNQTVTHTTLSNGEVIVNQRAEIKYIKETKNIIMSRLKLMLKEKSHKTRLGAFQVLKVLTVTLKGGLENYVKAILPAVTHALVEKGEQIALKLEALSFLKVFLANHSTDVIKPHLSKLSQAVYQRVNDKYYKIIAESLRVCAELVRFIKSTKGSAEYSKYSQDLFKNVCDRLEVQDIDQDVKESAIQTAGLILANLGDQLSPEQSQKTLNLLLERLKNEITRLTAVRTWAVLAENKVNLEPTSTTSATDSFLYKVINELSNFLKKYNRPLRQATLNTLTTFVKNYSNKIDRTSYNQIINESSSLVVDSDLYLAHLSLQLESQIIESDPKLSQQVRDVVLPKLLKLLESSTLQGNALDSGLKLLSMLVSTTDFDKLLKQVLDVKKESKQVYTNIGKAVATLCATKSTSDNHRKSTIDRFASDLQSKEVETKMLALFTLGEIGRTIDLSSNANVRRDIEACFEDEGGEELKNAASYALGNISVGNLKDFLPKIIQGIRENPKRKYLLIHSLKEIISEAKPEQMTPFIQHTVPLLFENCDNEEEGVRNVVSECLGKLSLVDYDQVMPQLQALLTQSELKRSTAISAVKYTITEQQRDTDVKLKKDLPSFLKLLDKSQSVTVRRAAVLLLNSAAHNKPSLIVDRLDTILPHLYQETVFDESLVRVVSLGPFKHRTDDGLELRKSAFECLDSMLDQFKSRIDPNKFIAQLPNGLGDENDDIKMLTHLITGKAAQAYPASLLSSVDLLIPPLTKTLKKKEKESAVAQEKEREAEVLRSAMKAVNALKQLNGVEENSAAFVDMYQKVIINDAKLKAVFDEVTSNTEDGLQG</sequence>
<reference evidence="7 8" key="1">
    <citation type="submission" date="2024-03" db="EMBL/GenBank/DDBJ databases">
        <title>The Acrasis kona genome and developmental transcriptomes reveal deep origins of eukaryotic multicellular pathways.</title>
        <authorList>
            <person name="Sheikh S."/>
            <person name="Fu C.-J."/>
            <person name="Brown M.W."/>
            <person name="Baldauf S.L."/>
        </authorList>
    </citation>
    <scope>NUCLEOTIDE SEQUENCE [LARGE SCALE GENOMIC DNA]</scope>
    <source>
        <strain evidence="7 8">ATCC MYA-3509</strain>
    </source>
</reference>
<feature type="region of interest" description="Disordered" evidence="5">
    <location>
        <begin position="307"/>
        <end position="349"/>
    </location>
</feature>
<dbReference type="InterPro" id="IPR013932">
    <property type="entry name" value="TATA-bd_TIP120"/>
</dbReference>
<dbReference type="PANTHER" id="PTHR12696">
    <property type="entry name" value="TIP120"/>
    <property type="match status" value="1"/>
</dbReference>
<dbReference type="InterPro" id="IPR011989">
    <property type="entry name" value="ARM-like"/>
</dbReference>
<dbReference type="Pfam" id="PF08623">
    <property type="entry name" value="TIP120"/>
    <property type="match status" value="1"/>
</dbReference>
<dbReference type="AlphaFoldDB" id="A0AAW2Z8Z2"/>
<organism evidence="7 8">
    <name type="scientific">Acrasis kona</name>
    <dbReference type="NCBI Taxonomy" id="1008807"/>
    <lineage>
        <taxon>Eukaryota</taxon>
        <taxon>Discoba</taxon>
        <taxon>Heterolobosea</taxon>
        <taxon>Tetramitia</taxon>
        <taxon>Eutetramitia</taxon>
        <taxon>Acrasidae</taxon>
        <taxon>Acrasis</taxon>
    </lineage>
</organism>
<keyword evidence="4" id="KW-0175">Coiled coil</keyword>
<accession>A0AAW2Z8Z2</accession>
<gene>
    <name evidence="7" type="ORF">AKO1_002974</name>
</gene>
<evidence type="ECO:0000256" key="5">
    <source>
        <dbReference type="SAM" id="MobiDB-lite"/>
    </source>
</evidence>
<keyword evidence="3" id="KW-0833">Ubl conjugation pathway</keyword>
<dbReference type="Proteomes" id="UP001431209">
    <property type="component" value="Unassembled WGS sequence"/>
</dbReference>
<dbReference type="EMBL" id="JAOPGA020001133">
    <property type="protein sequence ID" value="KAL0485385.1"/>
    <property type="molecule type" value="Genomic_DNA"/>
</dbReference>
<proteinExistence type="inferred from homology"/>
<dbReference type="InterPro" id="IPR016024">
    <property type="entry name" value="ARM-type_fold"/>
</dbReference>
<comment type="caution">
    <text evidence="7">The sequence shown here is derived from an EMBL/GenBank/DDBJ whole genome shotgun (WGS) entry which is preliminary data.</text>
</comment>
<keyword evidence="8" id="KW-1185">Reference proteome</keyword>
<evidence type="ECO:0000313" key="8">
    <source>
        <dbReference type="Proteomes" id="UP001431209"/>
    </source>
</evidence>
<dbReference type="GO" id="GO:0010265">
    <property type="term" value="P:SCF complex assembly"/>
    <property type="evidence" value="ECO:0007669"/>
    <property type="project" value="InterPro"/>
</dbReference>
<feature type="compositionally biased region" description="Acidic residues" evidence="5">
    <location>
        <begin position="311"/>
        <end position="349"/>
    </location>
</feature>
<evidence type="ECO:0000259" key="6">
    <source>
        <dbReference type="Pfam" id="PF08623"/>
    </source>
</evidence>
<evidence type="ECO:0000313" key="7">
    <source>
        <dbReference type="EMBL" id="KAL0485385.1"/>
    </source>
</evidence>
<dbReference type="SUPFAM" id="SSF48371">
    <property type="entry name" value="ARM repeat"/>
    <property type="match status" value="1"/>
</dbReference>
<evidence type="ECO:0000256" key="4">
    <source>
        <dbReference type="SAM" id="Coils"/>
    </source>
</evidence>
<feature type="coiled-coil region" evidence="4">
    <location>
        <begin position="1161"/>
        <end position="1191"/>
    </location>
</feature>
<protein>
    <submittedName>
        <fullName evidence="7">Cullin-associated NEDD8-dissociated protein</fullName>
    </submittedName>
</protein>
<evidence type="ECO:0000256" key="2">
    <source>
        <dbReference type="ARBA" id="ARBA00022737"/>
    </source>
</evidence>
<dbReference type="InterPro" id="IPR039852">
    <property type="entry name" value="CAND1/CAND2"/>
</dbReference>
<keyword evidence="2" id="KW-0677">Repeat</keyword>